<name>A0AAX6GKT7_IRIPA</name>
<dbReference type="InterPro" id="IPR033121">
    <property type="entry name" value="PEPTIDASE_A1"/>
</dbReference>
<dbReference type="EMBL" id="JANAVB010018993">
    <property type="protein sequence ID" value="KAJ6828898.1"/>
    <property type="molecule type" value="Genomic_DNA"/>
</dbReference>
<reference evidence="5" key="1">
    <citation type="journal article" date="2023" name="GigaByte">
        <title>Genome assembly of the bearded iris, Iris pallida Lam.</title>
        <authorList>
            <person name="Bruccoleri R.E."/>
            <person name="Oakeley E.J."/>
            <person name="Faust A.M.E."/>
            <person name="Altorfer M."/>
            <person name="Dessus-Babus S."/>
            <person name="Burckhardt D."/>
            <person name="Oertli M."/>
            <person name="Naumann U."/>
            <person name="Petersen F."/>
            <person name="Wong J."/>
        </authorList>
    </citation>
    <scope>NUCLEOTIDE SEQUENCE</scope>
    <source>
        <strain evidence="5">GSM-AAB239-AS_SAM_17_03QT</strain>
    </source>
</reference>
<dbReference type="Pfam" id="PF14541">
    <property type="entry name" value="TAXi_C"/>
    <property type="match status" value="1"/>
</dbReference>
<accession>A0AAX6GKT7</accession>
<evidence type="ECO:0000259" key="4">
    <source>
        <dbReference type="PROSITE" id="PS51767"/>
    </source>
</evidence>
<dbReference type="Pfam" id="PF14543">
    <property type="entry name" value="TAXi_N"/>
    <property type="match status" value="1"/>
</dbReference>
<dbReference type="InterPro" id="IPR032861">
    <property type="entry name" value="TAXi_N"/>
</dbReference>
<keyword evidence="3" id="KW-0732">Signal</keyword>
<dbReference type="PANTHER" id="PTHR13683:SF750">
    <property type="entry name" value="ASPARTYL PROTEASE AED1"/>
    <property type="match status" value="1"/>
</dbReference>
<comment type="similarity">
    <text evidence="1">Belongs to the peptidase A1 family.</text>
</comment>
<evidence type="ECO:0000256" key="2">
    <source>
        <dbReference type="SAM" id="MobiDB-lite"/>
    </source>
</evidence>
<dbReference type="Gene3D" id="2.40.70.10">
    <property type="entry name" value="Acid Proteases"/>
    <property type="match status" value="2"/>
</dbReference>
<feature type="domain" description="Peptidase A1" evidence="4">
    <location>
        <begin position="154"/>
        <end position="457"/>
    </location>
</feature>
<feature type="chain" id="PRO_5043388324" evidence="3">
    <location>
        <begin position="22"/>
        <end position="461"/>
    </location>
</feature>
<keyword evidence="5" id="KW-0645">Protease</keyword>
<dbReference type="PANTHER" id="PTHR13683">
    <property type="entry name" value="ASPARTYL PROTEASES"/>
    <property type="match status" value="1"/>
</dbReference>
<keyword evidence="5" id="KW-0378">Hydrolase</keyword>
<dbReference type="InterPro" id="IPR033873">
    <property type="entry name" value="CND41-like"/>
</dbReference>
<dbReference type="InterPro" id="IPR001461">
    <property type="entry name" value="Aspartic_peptidase_A1"/>
</dbReference>
<dbReference type="CDD" id="cd05472">
    <property type="entry name" value="cnd41_like"/>
    <property type="match status" value="1"/>
</dbReference>
<gene>
    <name evidence="5" type="ORF">M6B38_358830</name>
</gene>
<dbReference type="SUPFAM" id="SSF50630">
    <property type="entry name" value="Acid proteases"/>
    <property type="match status" value="1"/>
</dbReference>
<evidence type="ECO:0000313" key="5">
    <source>
        <dbReference type="EMBL" id="KAJ6828898.1"/>
    </source>
</evidence>
<proteinExistence type="inferred from homology"/>
<evidence type="ECO:0000313" key="6">
    <source>
        <dbReference type="Proteomes" id="UP001140949"/>
    </source>
</evidence>
<dbReference type="PROSITE" id="PS51767">
    <property type="entry name" value="PEPTIDASE_A1"/>
    <property type="match status" value="1"/>
</dbReference>
<feature type="region of interest" description="Disordered" evidence="2">
    <location>
        <begin position="70"/>
        <end position="126"/>
    </location>
</feature>
<protein>
    <submittedName>
        <fullName evidence="5">Aspartyl protease family protein-like</fullName>
    </submittedName>
</protein>
<dbReference type="AlphaFoldDB" id="A0AAX6GKT7"/>
<dbReference type="Proteomes" id="UP001140949">
    <property type="component" value="Unassembled WGS sequence"/>
</dbReference>
<dbReference type="InterPro" id="IPR021109">
    <property type="entry name" value="Peptidase_aspartic_dom_sf"/>
</dbReference>
<organism evidence="5 6">
    <name type="scientific">Iris pallida</name>
    <name type="common">Sweet iris</name>
    <dbReference type="NCBI Taxonomy" id="29817"/>
    <lineage>
        <taxon>Eukaryota</taxon>
        <taxon>Viridiplantae</taxon>
        <taxon>Streptophyta</taxon>
        <taxon>Embryophyta</taxon>
        <taxon>Tracheophyta</taxon>
        <taxon>Spermatophyta</taxon>
        <taxon>Magnoliopsida</taxon>
        <taxon>Liliopsida</taxon>
        <taxon>Asparagales</taxon>
        <taxon>Iridaceae</taxon>
        <taxon>Iridoideae</taxon>
        <taxon>Irideae</taxon>
        <taxon>Iris</taxon>
    </lineage>
</organism>
<dbReference type="GO" id="GO:0006508">
    <property type="term" value="P:proteolysis"/>
    <property type="evidence" value="ECO:0007669"/>
    <property type="project" value="UniProtKB-KW"/>
</dbReference>
<feature type="signal peptide" evidence="3">
    <location>
        <begin position="1"/>
        <end position="21"/>
    </location>
</feature>
<feature type="compositionally biased region" description="Basic and acidic residues" evidence="2">
    <location>
        <begin position="75"/>
        <end position="91"/>
    </location>
</feature>
<dbReference type="GO" id="GO:0004190">
    <property type="term" value="F:aspartic-type endopeptidase activity"/>
    <property type="evidence" value="ECO:0007669"/>
    <property type="project" value="InterPro"/>
</dbReference>
<sequence>MLMHFFSSSFLFSSYVGRVRLCAGSTTPSQPIMWSPLTLYFPNKLAPTLKRTWFFEFESRPPPWPVLADEAQEEAEPRRDPRAGPDPRRLGPEQGLKNVPTRIGTPLVGRRVQNPGDKRQGVQHRQLHRDGGFRHTEAPTVRNLRHRQRRHLDPVPAVRVGMLPAAAAALRPLQIDHLPKHLLQLPVLLGSRHFGCSGSTCLYAVQYGDNSYTVGFFAQDTLTLTSSDVVPNFRFGCGQKNNGLFGTAAGLVGLGRQSASLVSQTSSKYGGVFSYCLPASSSGTGYLTFGPVSAGNVQYTPMLTDSSQPSFYFLGLNDIGVGGQGLSLSPTLFSNAGVIIDSGTVITRLPPTAYTALRTAFRKQMANYPLSSPASILDTCYDFSTYQTVKIPTVAFAFKGATVNLDVSGIMYVASSTQACLAFAANGDDTDIVIIGNTQQKKFNVVYDVSKKQIGFGTGAC</sequence>
<keyword evidence="6" id="KW-1185">Reference proteome</keyword>
<dbReference type="FunFam" id="2.40.70.10:FF:000013">
    <property type="entry name" value="Aspartyl protease AED1"/>
    <property type="match status" value="1"/>
</dbReference>
<evidence type="ECO:0000256" key="3">
    <source>
        <dbReference type="SAM" id="SignalP"/>
    </source>
</evidence>
<comment type="caution">
    <text evidence="5">The sequence shown here is derived from an EMBL/GenBank/DDBJ whole genome shotgun (WGS) entry which is preliminary data.</text>
</comment>
<evidence type="ECO:0000256" key="1">
    <source>
        <dbReference type="ARBA" id="ARBA00007447"/>
    </source>
</evidence>
<dbReference type="InterPro" id="IPR032799">
    <property type="entry name" value="TAXi_C"/>
</dbReference>
<reference evidence="5" key="2">
    <citation type="submission" date="2023-04" db="EMBL/GenBank/DDBJ databases">
        <authorList>
            <person name="Bruccoleri R.E."/>
            <person name="Oakeley E.J."/>
            <person name="Faust A.-M."/>
            <person name="Dessus-Babus S."/>
            <person name="Altorfer M."/>
            <person name="Burckhardt D."/>
            <person name="Oertli M."/>
            <person name="Naumann U."/>
            <person name="Petersen F."/>
            <person name="Wong J."/>
        </authorList>
    </citation>
    <scope>NUCLEOTIDE SEQUENCE</scope>
    <source>
        <strain evidence="5">GSM-AAB239-AS_SAM_17_03QT</strain>
        <tissue evidence="5">Leaf</tissue>
    </source>
</reference>